<comment type="similarity">
    <text evidence="1 4">Belongs to the AAA ATPase family.</text>
</comment>
<gene>
    <name evidence="5" type="ORF">CVLEPA_LOCUS11195</name>
</gene>
<dbReference type="InterPro" id="IPR009010">
    <property type="entry name" value="Asp_de-COase-like_dom_sf"/>
</dbReference>
<dbReference type="EMBL" id="CAWYQH010000079">
    <property type="protein sequence ID" value="CAK8680970.1"/>
    <property type="molecule type" value="Genomic_DNA"/>
</dbReference>
<evidence type="ECO:0000313" key="6">
    <source>
        <dbReference type="Proteomes" id="UP001642483"/>
    </source>
</evidence>
<comment type="subcellular location">
    <subcellularLocation>
        <location evidence="4">Cytoplasm</location>
    </subcellularLocation>
</comment>
<keyword evidence="4" id="KW-0813">Transport</keyword>
<keyword evidence="4" id="KW-0378">Hydrolase</keyword>
<keyword evidence="2 4" id="KW-0547">Nucleotide-binding</keyword>
<comment type="cofactor">
    <cofactor evidence="4">
        <name>Mg(2+)</name>
        <dbReference type="ChEBI" id="CHEBI:18420"/>
    </cofactor>
    <text evidence="4">Binds 1 Mg(2+) ion per subunit.</text>
</comment>
<dbReference type="Gene3D" id="2.40.40.20">
    <property type="match status" value="1"/>
</dbReference>
<dbReference type="InterPro" id="IPR039812">
    <property type="entry name" value="Vesicle-fus_ATPase"/>
</dbReference>
<sequence>MDTLSIDVLNANYGLGLIPGPRPPQGRLKSNPCAPVARANAESDGDLCLRRPVEVSKGPARDRRARRRRIDLEEVSSFRQVAAIDRERRRSSARVTSLTFRPEVGRDYPLNLSILLSEGKENNEDSLKFVLRASRIALVLLIEASSHSGCQAHGGDLRACSVLLNLSIEKMTAFQETLFKIIQCPTEENLNMTNCAILNEGDISKFSCLESAHIEVKNKQGKMFTTFRHSSIEPGSIGLSQLQMKWAGLKTGDQVVVDQFRSKKALAQEVSFEIGISTPATDSSNCLFTNAIKDLQFVISDVLLIFTVKSIKSDGSITSLFQNHKVAKSHKDLTKMDFKASKKSITLIDEPDKGNSNIINPDFDFKNLGIGGLDEKFETIFRQAFASRLCSPKQIKGMGIKHVKECCFMDLQVVEKHFWLDRLGKCLMPENHRWKCTSSILMFLPVYCALK</sequence>
<keyword evidence="4" id="KW-0963">Cytoplasm</keyword>
<comment type="function">
    <text evidence="4">Required for vesicle-mediated transport. Catalyzes the fusion of transport vesicles within the Golgi cisternae. Is also required for transport from the endoplasmic reticulum to the Golgi stack. Seems to function as a fusion protein required for the delivery of cargo proteins to all compartments of the Golgi stack independent of vesicle origin.</text>
</comment>
<dbReference type="EC" id="3.6.4.6" evidence="4"/>
<name>A0ABP0FR37_CLALP</name>
<evidence type="ECO:0000256" key="2">
    <source>
        <dbReference type="ARBA" id="ARBA00022741"/>
    </source>
</evidence>
<keyword evidence="4" id="KW-0653">Protein transport</keyword>
<keyword evidence="4" id="KW-0479">Metal-binding</keyword>
<keyword evidence="4" id="KW-0460">Magnesium</keyword>
<accession>A0ABP0FR37</accession>
<keyword evidence="6" id="KW-1185">Reference proteome</keyword>
<organism evidence="5 6">
    <name type="scientific">Clavelina lepadiformis</name>
    <name type="common">Light-bulb sea squirt</name>
    <name type="synonym">Ascidia lepadiformis</name>
    <dbReference type="NCBI Taxonomy" id="159417"/>
    <lineage>
        <taxon>Eukaryota</taxon>
        <taxon>Metazoa</taxon>
        <taxon>Chordata</taxon>
        <taxon>Tunicata</taxon>
        <taxon>Ascidiacea</taxon>
        <taxon>Aplousobranchia</taxon>
        <taxon>Clavelinidae</taxon>
        <taxon>Clavelina</taxon>
    </lineage>
</organism>
<evidence type="ECO:0000256" key="3">
    <source>
        <dbReference type="ARBA" id="ARBA00022840"/>
    </source>
</evidence>
<dbReference type="PANTHER" id="PTHR23078:SF3">
    <property type="entry name" value="VESICLE-FUSING ATPASE"/>
    <property type="match status" value="1"/>
</dbReference>
<comment type="catalytic activity">
    <reaction evidence="4">
        <text>ATP + H2O = ADP + phosphate + H(+)</text>
        <dbReference type="Rhea" id="RHEA:13065"/>
        <dbReference type="ChEBI" id="CHEBI:15377"/>
        <dbReference type="ChEBI" id="CHEBI:15378"/>
        <dbReference type="ChEBI" id="CHEBI:30616"/>
        <dbReference type="ChEBI" id="CHEBI:43474"/>
        <dbReference type="ChEBI" id="CHEBI:456216"/>
        <dbReference type="EC" id="3.6.4.6"/>
    </reaction>
</comment>
<keyword evidence="3 4" id="KW-0067">ATP-binding</keyword>
<evidence type="ECO:0000256" key="4">
    <source>
        <dbReference type="RuleBase" id="RU367045"/>
    </source>
</evidence>
<dbReference type="Proteomes" id="UP001642483">
    <property type="component" value="Unassembled WGS sequence"/>
</dbReference>
<dbReference type="PANTHER" id="PTHR23078">
    <property type="entry name" value="VESICULAR-FUSION PROTEIN NSF"/>
    <property type="match status" value="1"/>
</dbReference>
<dbReference type="SUPFAM" id="SSF50692">
    <property type="entry name" value="ADC-like"/>
    <property type="match status" value="1"/>
</dbReference>
<protein>
    <recommendedName>
        <fullName evidence="4">Vesicle-fusing ATPase</fullName>
        <ecNumber evidence="4">3.6.4.6</ecNumber>
    </recommendedName>
</protein>
<proteinExistence type="inferred from homology"/>
<keyword evidence="4" id="KW-0931">ER-Golgi transport</keyword>
<evidence type="ECO:0000256" key="1">
    <source>
        <dbReference type="ARBA" id="ARBA00006914"/>
    </source>
</evidence>
<evidence type="ECO:0000313" key="5">
    <source>
        <dbReference type="EMBL" id="CAK8680970.1"/>
    </source>
</evidence>
<comment type="caution">
    <text evidence="5">The sequence shown here is derived from an EMBL/GenBank/DDBJ whole genome shotgun (WGS) entry which is preliminary data.</text>
</comment>
<reference evidence="5 6" key="1">
    <citation type="submission" date="2024-02" db="EMBL/GenBank/DDBJ databases">
        <authorList>
            <person name="Daric V."/>
            <person name="Darras S."/>
        </authorList>
    </citation>
    <scope>NUCLEOTIDE SEQUENCE [LARGE SCALE GENOMIC DNA]</scope>
</reference>